<protein>
    <submittedName>
        <fullName evidence="1">Uncharacterized protein</fullName>
    </submittedName>
</protein>
<gene>
    <name evidence="1" type="ORF">GOAMR_68_00110</name>
</gene>
<evidence type="ECO:0000313" key="1">
    <source>
        <dbReference type="EMBL" id="GAB07455.1"/>
    </source>
</evidence>
<dbReference type="eggNOG" id="ENOG5032YPW">
    <property type="taxonomic scope" value="Bacteria"/>
</dbReference>
<sequence length="259" mass="28273">MLDRMVLASELATTGHDGEQAMQIPHALQSDDPTRAKNVLQAYFGDPYLHDGFTGASFDSWDSLGTRDADANVFTADDLIAVTLLSVNAGPRAAQALLRDRRAEFSPLLAEIGPDRDLADEPGPITPAWPAWRLENQLLTVHGIGLTIASKLIARKRPRLYPIWDTVVVDVLGTRGKHLASIHEALRTTPALRRRISKARKEAHLPEDISELRILDVLAWMQGARGQTGLPEGSCRDAAKTSKTRLATLTDSRCVTGTS</sequence>
<dbReference type="AlphaFoldDB" id="G7GV30"/>
<proteinExistence type="predicted"/>
<accession>G7GV30</accession>
<dbReference type="EMBL" id="BAED01000068">
    <property type="protein sequence ID" value="GAB07455.1"/>
    <property type="molecule type" value="Genomic_DNA"/>
</dbReference>
<reference evidence="1 2" key="1">
    <citation type="submission" date="2011-11" db="EMBL/GenBank/DDBJ databases">
        <title>Whole genome shotgun sequence of Gordonia amarae NBRC 15530.</title>
        <authorList>
            <person name="Takarada H."/>
            <person name="Hosoyama A."/>
            <person name="Tsuchikane K."/>
            <person name="Katsumata H."/>
            <person name="Yamazaki S."/>
            <person name="Fujita N."/>
        </authorList>
    </citation>
    <scope>NUCLEOTIDE SEQUENCE [LARGE SCALE GENOMIC DNA]</scope>
    <source>
        <strain evidence="1 2">NBRC 15530</strain>
    </source>
</reference>
<comment type="caution">
    <text evidence="1">The sequence shown here is derived from an EMBL/GenBank/DDBJ whole genome shotgun (WGS) entry which is preliminary data.</text>
</comment>
<dbReference type="Proteomes" id="UP000006023">
    <property type="component" value="Unassembled WGS sequence"/>
</dbReference>
<dbReference type="Pfam" id="PF19827">
    <property type="entry name" value="DUF6308"/>
    <property type="match status" value="1"/>
</dbReference>
<organism evidence="1 2">
    <name type="scientific">Gordonia amarae NBRC 15530</name>
    <dbReference type="NCBI Taxonomy" id="1075090"/>
    <lineage>
        <taxon>Bacteria</taxon>
        <taxon>Bacillati</taxon>
        <taxon>Actinomycetota</taxon>
        <taxon>Actinomycetes</taxon>
        <taxon>Mycobacteriales</taxon>
        <taxon>Gordoniaceae</taxon>
        <taxon>Gordonia</taxon>
    </lineage>
</organism>
<dbReference type="InterPro" id="IPR046275">
    <property type="entry name" value="DUF6308"/>
</dbReference>
<evidence type="ECO:0000313" key="2">
    <source>
        <dbReference type="Proteomes" id="UP000006023"/>
    </source>
</evidence>
<name>G7GV30_9ACTN</name>
<keyword evidence="2" id="KW-1185">Reference proteome</keyword>